<name>A0ABQ8TKL8_PERAM</name>
<organism evidence="1 2">
    <name type="scientific">Periplaneta americana</name>
    <name type="common">American cockroach</name>
    <name type="synonym">Blatta americana</name>
    <dbReference type="NCBI Taxonomy" id="6978"/>
    <lineage>
        <taxon>Eukaryota</taxon>
        <taxon>Metazoa</taxon>
        <taxon>Ecdysozoa</taxon>
        <taxon>Arthropoda</taxon>
        <taxon>Hexapoda</taxon>
        <taxon>Insecta</taxon>
        <taxon>Pterygota</taxon>
        <taxon>Neoptera</taxon>
        <taxon>Polyneoptera</taxon>
        <taxon>Dictyoptera</taxon>
        <taxon>Blattodea</taxon>
        <taxon>Blattoidea</taxon>
        <taxon>Blattidae</taxon>
        <taxon>Blattinae</taxon>
        <taxon>Periplaneta</taxon>
    </lineage>
</organism>
<comment type="caution">
    <text evidence="1">The sequence shown here is derived from an EMBL/GenBank/DDBJ whole genome shotgun (WGS) entry which is preliminary data.</text>
</comment>
<dbReference type="Proteomes" id="UP001148838">
    <property type="component" value="Unassembled WGS sequence"/>
</dbReference>
<accession>A0ABQ8TKL8</accession>
<reference evidence="1 2" key="1">
    <citation type="journal article" date="2022" name="Allergy">
        <title>Genome assembly and annotation of Periplaneta americana reveal a comprehensive cockroach allergen profile.</title>
        <authorList>
            <person name="Wang L."/>
            <person name="Xiong Q."/>
            <person name="Saelim N."/>
            <person name="Wang L."/>
            <person name="Nong W."/>
            <person name="Wan A.T."/>
            <person name="Shi M."/>
            <person name="Liu X."/>
            <person name="Cao Q."/>
            <person name="Hui J.H.L."/>
            <person name="Sookrung N."/>
            <person name="Leung T.F."/>
            <person name="Tungtrongchitr A."/>
            <person name="Tsui S.K.W."/>
        </authorList>
    </citation>
    <scope>NUCLEOTIDE SEQUENCE [LARGE SCALE GENOMIC DNA]</scope>
    <source>
        <strain evidence="1">PWHHKU_190912</strain>
    </source>
</reference>
<protein>
    <submittedName>
        <fullName evidence="1">Uncharacterized protein</fullName>
    </submittedName>
</protein>
<gene>
    <name evidence="1" type="ORF">ANN_13358</name>
</gene>
<proteinExistence type="predicted"/>
<keyword evidence="2" id="KW-1185">Reference proteome</keyword>
<dbReference type="EMBL" id="JAJSOF020000009">
    <property type="protein sequence ID" value="KAJ4446661.1"/>
    <property type="molecule type" value="Genomic_DNA"/>
</dbReference>
<sequence>MPCPSQTSGFNVPNYVRLVPACSELTTPAVEYVIRKVQEYREGLELTELYQLLVYVDDVNMLREDPQSIRKNMGILLEASKEIEHSASGVAQSIKVLAFRSEVAQGRGCAHKVTFPLVLQLANHMLREATAVRDRVTSWHGTCASGTFRVALLKMDIPIPAPAECEVRSVIKFLNAQGIAPIEIDRKLCQVYGQALGALQL</sequence>
<evidence type="ECO:0000313" key="1">
    <source>
        <dbReference type="EMBL" id="KAJ4446661.1"/>
    </source>
</evidence>
<evidence type="ECO:0000313" key="2">
    <source>
        <dbReference type="Proteomes" id="UP001148838"/>
    </source>
</evidence>